<dbReference type="Proteomes" id="UP000249547">
    <property type="component" value="Unassembled WGS sequence"/>
</dbReference>
<reference evidence="2 3" key="1">
    <citation type="submission" date="2018-06" db="EMBL/GenBank/DDBJ databases">
        <title>Genomic Encyclopedia of Archaeal and Bacterial Type Strains, Phase II (KMG-II): from individual species to whole genera.</title>
        <authorList>
            <person name="Goeker M."/>
        </authorList>
    </citation>
    <scope>NUCLEOTIDE SEQUENCE [LARGE SCALE GENOMIC DNA]</scope>
    <source>
        <strain evidence="2 3">DSM 23857</strain>
    </source>
</reference>
<sequence>MEMNDKPMNEMESIQIINSMIANAKQGMQSNGTSFILWGWALFATCLASFILYFIDYKQPMLPWTIATLFGIIMIGVNVMQKPKVEKVRTYMDELIKAFTSGFYICLVIVIAGMNFNAISSYAGFIVLLLLYGLLMHVVGFATRYKPLIVGAIVAWTGCLLGLWLQSMMYLMLFTAISMVMGFIVPGHLLRKAYKNNQY</sequence>
<gene>
    <name evidence="2" type="ORF">LX64_03040</name>
</gene>
<evidence type="ECO:0000256" key="1">
    <source>
        <dbReference type="SAM" id="Phobius"/>
    </source>
</evidence>
<feature type="transmembrane region" description="Helical" evidence="1">
    <location>
        <begin position="95"/>
        <end position="116"/>
    </location>
</feature>
<feature type="transmembrane region" description="Helical" evidence="1">
    <location>
        <begin position="35"/>
        <end position="55"/>
    </location>
</feature>
<name>A0A327QKD1_9BACT</name>
<organism evidence="2 3">
    <name type="scientific">Chitinophaga skermanii</name>
    <dbReference type="NCBI Taxonomy" id="331697"/>
    <lineage>
        <taxon>Bacteria</taxon>
        <taxon>Pseudomonadati</taxon>
        <taxon>Bacteroidota</taxon>
        <taxon>Chitinophagia</taxon>
        <taxon>Chitinophagales</taxon>
        <taxon>Chitinophagaceae</taxon>
        <taxon>Chitinophaga</taxon>
    </lineage>
</organism>
<feature type="transmembrane region" description="Helical" evidence="1">
    <location>
        <begin position="122"/>
        <end position="141"/>
    </location>
</feature>
<proteinExistence type="predicted"/>
<dbReference type="OrthoDB" id="670335at2"/>
<keyword evidence="1" id="KW-1133">Transmembrane helix</keyword>
<feature type="transmembrane region" description="Helical" evidence="1">
    <location>
        <begin position="61"/>
        <end position="80"/>
    </location>
</feature>
<comment type="caution">
    <text evidence="2">The sequence shown here is derived from an EMBL/GenBank/DDBJ whole genome shotgun (WGS) entry which is preliminary data.</text>
</comment>
<keyword evidence="1" id="KW-0472">Membrane</keyword>
<feature type="transmembrane region" description="Helical" evidence="1">
    <location>
        <begin position="148"/>
        <end position="165"/>
    </location>
</feature>
<feature type="transmembrane region" description="Helical" evidence="1">
    <location>
        <begin position="171"/>
        <end position="190"/>
    </location>
</feature>
<dbReference type="AlphaFoldDB" id="A0A327QKD1"/>
<dbReference type="EMBL" id="QLLL01000005">
    <property type="protein sequence ID" value="RAJ04162.1"/>
    <property type="molecule type" value="Genomic_DNA"/>
</dbReference>
<evidence type="ECO:0000313" key="2">
    <source>
        <dbReference type="EMBL" id="RAJ04162.1"/>
    </source>
</evidence>
<keyword evidence="1" id="KW-0812">Transmembrane</keyword>
<evidence type="ECO:0000313" key="3">
    <source>
        <dbReference type="Proteomes" id="UP000249547"/>
    </source>
</evidence>
<protein>
    <submittedName>
        <fullName evidence="2">Uncharacterized protein</fullName>
    </submittedName>
</protein>
<dbReference type="RefSeq" id="WP_111598461.1">
    <property type="nucleotide sequence ID" value="NZ_QLLL01000005.1"/>
</dbReference>
<keyword evidence="3" id="KW-1185">Reference proteome</keyword>
<accession>A0A327QKD1</accession>